<evidence type="ECO:0000313" key="2">
    <source>
        <dbReference type="Proteomes" id="UP000792457"/>
    </source>
</evidence>
<sequence>MISTVGFVAVVWGFLGNHKNKSYVELLRLVNNYDKRGSRSMHQRVAMTIGVRAKQYTEKQDFDSSLLRRD</sequence>
<organism evidence="1 2">
    <name type="scientific">Ladona fulva</name>
    <name type="common">Scarce chaser dragonfly</name>
    <name type="synonym">Libellula fulva</name>
    <dbReference type="NCBI Taxonomy" id="123851"/>
    <lineage>
        <taxon>Eukaryota</taxon>
        <taxon>Metazoa</taxon>
        <taxon>Ecdysozoa</taxon>
        <taxon>Arthropoda</taxon>
        <taxon>Hexapoda</taxon>
        <taxon>Insecta</taxon>
        <taxon>Pterygota</taxon>
        <taxon>Palaeoptera</taxon>
        <taxon>Odonata</taxon>
        <taxon>Epiprocta</taxon>
        <taxon>Anisoptera</taxon>
        <taxon>Libelluloidea</taxon>
        <taxon>Libellulidae</taxon>
        <taxon>Ladona</taxon>
    </lineage>
</organism>
<protein>
    <submittedName>
        <fullName evidence="1">Uncharacterized protein</fullName>
    </submittedName>
</protein>
<evidence type="ECO:0000313" key="1">
    <source>
        <dbReference type="EMBL" id="KAG8235668.1"/>
    </source>
</evidence>
<proteinExistence type="predicted"/>
<accession>A0A8K0P888</accession>
<dbReference type="Proteomes" id="UP000792457">
    <property type="component" value="Unassembled WGS sequence"/>
</dbReference>
<gene>
    <name evidence="1" type="ORF">J437_LFUL015038</name>
</gene>
<reference evidence="1" key="1">
    <citation type="submission" date="2013-04" db="EMBL/GenBank/DDBJ databases">
        <authorList>
            <person name="Qu J."/>
            <person name="Murali S.C."/>
            <person name="Bandaranaike D."/>
            <person name="Bellair M."/>
            <person name="Blankenburg K."/>
            <person name="Chao H."/>
            <person name="Dinh H."/>
            <person name="Doddapaneni H."/>
            <person name="Downs B."/>
            <person name="Dugan-Rocha S."/>
            <person name="Elkadiri S."/>
            <person name="Gnanaolivu R.D."/>
            <person name="Hernandez B."/>
            <person name="Javaid M."/>
            <person name="Jayaseelan J.C."/>
            <person name="Lee S."/>
            <person name="Li M."/>
            <person name="Ming W."/>
            <person name="Munidasa M."/>
            <person name="Muniz J."/>
            <person name="Nguyen L."/>
            <person name="Ongeri F."/>
            <person name="Osuji N."/>
            <person name="Pu L.-L."/>
            <person name="Puazo M."/>
            <person name="Qu C."/>
            <person name="Quiroz J."/>
            <person name="Raj R."/>
            <person name="Weissenberger G."/>
            <person name="Xin Y."/>
            <person name="Zou X."/>
            <person name="Han Y."/>
            <person name="Richards S."/>
            <person name="Worley K."/>
            <person name="Muzny D."/>
            <person name="Gibbs R."/>
        </authorList>
    </citation>
    <scope>NUCLEOTIDE SEQUENCE</scope>
    <source>
        <strain evidence="1">Sampled in the wild</strain>
    </source>
</reference>
<dbReference type="EMBL" id="KZ308937">
    <property type="protein sequence ID" value="KAG8235668.1"/>
    <property type="molecule type" value="Genomic_DNA"/>
</dbReference>
<keyword evidence="2" id="KW-1185">Reference proteome</keyword>
<name>A0A8K0P888_LADFU</name>
<reference evidence="1" key="2">
    <citation type="submission" date="2017-10" db="EMBL/GenBank/DDBJ databases">
        <title>Ladona fulva Genome sequencing and assembly.</title>
        <authorList>
            <person name="Murali S."/>
            <person name="Richards S."/>
            <person name="Bandaranaike D."/>
            <person name="Bellair M."/>
            <person name="Blankenburg K."/>
            <person name="Chao H."/>
            <person name="Dinh H."/>
            <person name="Doddapaneni H."/>
            <person name="Dugan-Rocha S."/>
            <person name="Elkadiri S."/>
            <person name="Gnanaolivu R."/>
            <person name="Hernandez B."/>
            <person name="Skinner E."/>
            <person name="Javaid M."/>
            <person name="Lee S."/>
            <person name="Li M."/>
            <person name="Ming W."/>
            <person name="Munidasa M."/>
            <person name="Muniz J."/>
            <person name="Nguyen L."/>
            <person name="Hughes D."/>
            <person name="Osuji N."/>
            <person name="Pu L.-L."/>
            <person name="Puazo M."/>
            <person name="Qu C."/>
            <person name="Quiroz J."/>
            <person name="Raj R."/>
            <person name="Weissenberger G."/>
            <person name="Xin Y."/>
            <person name="Zou X."/>
            <person name="Han Y."/>
            <person name="Worley K."/>
            <person name="Muzny D."/>
            <person name="Gibbs R."/>
        </authorList>
    </citation>
    <scope>NUCLEOTIDE SEQUENCE</scope>
    <source>
        <strain evidence="1">Sampled in the wild</strain>
    </source>
</reference>
<dbReference type="AlphaFoldDB" id="A0A8K0P888"/>
<comment type="caution">
    <text evidence="1">The sequence shown here is derived from an EMBL/GenBank/DDBJ whole genome shotgun (WGS) entry which is preliminary data.</text>
</comment>